<dbReference type="PANTHER" id="PTHR43166">
    <property type="entry name" value="AMINO ACID IMPORT ATP-BINDING PROTEIN"/>
    <property type="match status" value="1"/>
</dbReference>
<organism evidence="4 5">
    <name type="scientific">Brucella gallinifaecis</name>
    <dbReference type="NCBI Taxonomy" id="215590"/>
    <lineage>
        <taxon>Bacteria</taxon>
        <taxon>Pseudomonadati</taxon>
        <taxon>Pseudomonadota</taxon>
        <taxon>Alphaproteobacteria</taxon>
        <taxon>Hyphomicrobiales</taxon>
        <taxon>Brucellaceae</taxon>
        <taxon>Brucella/Ochrobactrum group</taxon>
        <taxon>Brucella</taxon>
    </lineage>
</organism>
<keyword evidence="5" id="KW-1185">Reference proteome</keyword>
<dbReference type="InterPro" id="IPR050086">
    <property type="entry name" value="MetN_ABC_transporter-like"/>
</dbReference>
<dbReference type="EMBL" id="VEWJ01000026">
    <property type="protein sequence ID" value="TPF73914.1"/>
    <property type="molecule type" value="Genomic_DNA"/>
</dbReference>
<reference evidence="4 5" key="1">
    <citation type="journal article" date="2003" name="Int. J. Syst. Evol. Microbiol.">
        <title>Towards a standardized format for the description of a novel species (of an established genus): Ochrobactrum gallinifaecis sp. nov.</title>
        <authorList>
            <person name="Kampfer P."/>
            <person name="Buczolits S."/>
            <person name="Albrecht A."/>
            <person name="Busse H.J."/>
            <person name="Stackebrandt E."/>
        </authorList>
    </citation>
    <scope>NUCLEOTIDE SEQUENCE [LARGE SCALE GENOMIC DNA]</scope>
    <source>
        <strain evidence="4 5">ISO 196</strain>
    </source>
</reference>
<evidence type="ECO:0000313" key="5">
    <source>
        <dbReference type="Proteomes" id="UP000315388"/>
    </source>
</evidence>
<proteinExistence type="inferred from homology"/>
<dbReference type="OrthoDB" id="9813227at2"/>
<dbReference type="AlphaFoldDB" id="A0A502BIB1"/>
<comment type="similarity">
    <text evidence="1">Belongs to the ABC transporter superfamily.</text>
</comment>
<dbReference type="Proteomes" id="UP000315388">
    <property type="component" value="Unassembled WGS sequence"/>
</dbReference>
<keyword evidence="4" id="KW-0547">Nucleotide-binding</keyword>
<evidence type="ECO:0000259" key="3">
    <source>
        <dbReference type="Pfam" id="PF00005"/>
    </source>
</evidence>
<gene>
    <name evidence="4" type="ORF">FHY56_17320</name>
</gene>
<keyword evidence="2" id="KW-0813">Transport</keyword>
<feature type="domain" description="ABC transporter" evidence="3">
    <location>
        <begin position="25"/>
        <end position="72"/>
    </location>
</feature>
<dbReference type="GO" id="GO:0016887">
    <property type="term" value="F:ATP hydrolysis activity"/>
    <property type="evidence" value="ECO:0007669"/>
    <property type="project" value="InterPro"/>
</dbReference>
<keyword evidence="4" id="KW-0067">ATP-binding</keyword>
<dbReference type="Gene3D" id="3.40.50.300">
    <property type="entry name" value="P-loop containing nucleotide triphosphate hydrolases"/>
    <property type="match status" value="1"/>
</dbReference>
<dbReference type="GO" id="GO:0005524">
    <property type="term" value="F:ATP binding"/>
    <property type="evidence" value="ECO:0007669"/>
    <property type="project" value="UniProtKB-KW"/>
</dbReference>
<dbReference type="Pfam" id="PF00005">
    <property type="entry name" value="ABC_tran"/>
    <property type="match status" value="1"/>
</dbReference>
<name>A0A502BIB1_9HYPH</name>
<evidence type="ECO:0000313" key="4">
    <source>
        <dbReference type="EMBL" id="TPF73914.1"/>
    </source>
</evidence>
<feature type="non-terminal residue" evidence="4">
    <location>
        <position position="73"/>
    </location>
</feature>
<accession>A0A502BIB1</accession>
<protein>
    <submittedName>
        <fullName evidence="4">Amino acid ABC transporter ATP-binding protein</fullName>
    </submittedName>
</protein>
<evidence type="ECO:0000256" key="2">
    <source>
        <dbReference type="ARBA" id="ARBA00022448"/>
    </source>
</evidence>
<dbReference type="InterPro" id="IPR027417">
    <property type="entry name" value="P-loop_NTPase"/>
</dbReference>
<dbReference type="InterPro" id="IPR003439">
    <property type="entry name" value="ABC_transporter-like_ATP-bd"/>
</dbReference>
<comment type="caution">
    <text evidence="4">The sequence shown here is derived from an EMBL/GenBank/DDBJ whole genome shotgun (WGS) entry which is preliminary data.</text>
</comment>
<sequence length="73" mass="8395">MTETMADIVIEIKNMHKWYDEFHVLRDINLKVMRGERIVVAGPSGSGKSTMIRCINRLEEHQKGQIIVDGIEL</sequence>
<dbReference type="PANTHER" id="PTHR43166:SF4">
    <property type="entry name" value="PHOSPHONATES IMPORT ATP-BINDING PROTEIN PHNC"/>
    <property type="match status" value="1"/>
</dbReference>
<evidence type="ECO:0000256" key="1">
    <source>
        <dbReference type="ARBA" id="ARBA00005417"/>
    </source>
</evidence>
<dbReference type="SUPFAM" id="SSF52540">
    <property type="entry name" value="P-loop containing nucleoside triphosphate hydrolases"/>
    <property type="match status" value="1"/>
</dbReference>